<organism evidence="7">
    <name type="scientific">marine metagenome</name>
    <dbReference type="NCBI Taxonomy" id="408172"/>
    <lineage>
        <taxon>unclassified sequences</taxon>
        <taxon>metagenomes</taxon>
        <taxon>ecological metagenomes</taxon>
    </lineage>
</organism>
<name>A0A382BS65_9ZZZZ</name>
<evidence type="ECO:0000256" key="4">
    <source>
        <dbReference type="ARBA" id="ARBA00022801"/>
    </source>
</evidence>
<dbReference type="EMBL" id="UINC01031038">
    <property type="protein sequence ID" value="SVB16439.1"/>
    <property type="molecule type" value="Genomic_DNA"/>
</dbReference>
<sequence>MDITVSSLIEGARSATGITVIIDVFRCFTTEAVAFEMGAKKIILVAEIEEAFDLRSDGVGNILMGEVGGKRPEGFDYGNSPFDLLGADLKGKTIIQ</sequence>
<dbReference type="InterPro" id="IPR036702">
    <property type="entry name" value="ComB-like_sf"/>
</dbReference>
<gene>
    <name evidence="7" type="ORF">METZ01_LOCUS169293</name>
</gene>
<evidence type="ECO:0000256" key="2">
    <source>
        <dbReference type="ARBA" id="ARBA00009997"/>
    </source>
</evidence>
<dbReference type="GO" id="GO:0000287">
    <property type="term" value="F:magnesium ion binding"/>
    <property type="evidence" value="ECO:0007669"/>
    <property type="project" value="InterPro"/>
</dbReference>
<protein>
    <recommendedName>
        <fullName evidence="3">2-phosphosulfolactate phosphatase</fullName>
        <ecNumber evidence="3">3.1.3.71</ecNumber>
    </recommendedName>
</protein>
<dbReference type="GO" id="GO:0050532">
    <property type="term" value="F:2-phosphosulfolactate phosphatase activity"/>
    <property type="evidence" value="ECO:0007669"/>
    <property type="project" value="UniProtKB-EC"/>
</dbReference>
<accession>A0A382BS65</accession>
<evidence type="ECO:0000256" key="6">
    <source>
        <dbReference type="ARBA" id="ARBA00033711"/>
    </source>
</evidence>
<evidence type="ECO:0000313" key="7">
    <source>
        <dbReference type="EMBL" id="SVB16439.1"/>
    </source>
</evidence>
<dbReference type="Pfam" id="PF04029">
    <property type="entry name" value="2-ph_phosp"/>
    <property type="match status" value="1"/>
</dbReference>
<feature type="non-terminal residue" evidence="7">
    <location>
        <position position="96"/>
    </location>
</feature>
<dbReference type="PANTHER" id="PTHR37311:SF1">
    <property type="entry name" value="2-PHOSPHOSULFOLACTATE PHOSPHATASE-RELATED"/>
    <property type="match status" value="1"/>
</dbReference>
<dbReference type="SUPFAM" id="SSF142823">
    <property type="entry name" value="ComB-like"/>
    <property type="match status" value="1"/>
</dbReference>
<evidence type="ECO:0000256" key="5">
    <source>
        <dbReference type="ARBA" id="ARBA00022842"/>
    </source>
</evidence>
<dbReference type="AlphaFoldDB" id="A0A382BS65"/>
<comment type="similarity">
    <text evidence="2">Belongs to the ComB family.</text>
</comment>
<proteinExistence type="inferred from homology"/>
<comment type="catalytic activity">
    <reaction evidence="6">
        <text>(2R)-O-phospho-3-sulfolactate + H2O = (2R)-3-sulfolactate + phosphate</text>
        <dbReference type="Rhea" id="RHEA:23416"/>
        <dbReference type="ChEBI" id="CHEBI:15377"/>
        <dbReference type="ChEBI" id="CHEBI:15597"/>
        <dbReference type="ChEBI" id="CHEBI:43474"/>
        <dbReference type="ChEBI" id="CHEBI:58738"/>
        <dbReference type="EC" id="3.1.3.71"/>
    </reaction>
</comment>
<reference evidence="7" key="1">
    <citation type="submission" date="2018-05" db="EMBL/GenBank/DDBJ databases">
        <authorList>
            <person name="Lanie J.A."/>
            <person name="Ng W.-L."/>
            <person name="Kazmierczak K.M."/>
            <person name="Andrzejewski T.M."/>
            <person name="Davidsen T.M."/>
            <person name="Wayne K.J."/>
            <person name="Tettelin H."/>
            <person name="Glass J.I."/>
            <person name="Rusch D."/>
            <person name="Podicherti R."/>
            <person name="Tsui H.-C.T."/>
            <person name="Winkler M.E."/>
        </authorList>
    </citation>
    <scope>NUCLEOTIDE SEQUENCE</scope>
</reference>
<evidence type="ECO:0000256" key="3">
    <source>
        <dbReference type="ARBA" id="ARBA00012953"/>
    </source>
</evidence>
<evidence type="ECO:0000256" key="1">
    <source>
        <dbReference type="ARBA" id="ARBA00001946"/>
    </source>
</evidence>
<keyword evidence="4" id="KW-0378">Hydrolase</keyword>
<keyword evidence="5" id="KW-0460">Magnesium</keyword>
<comment type="cofactor">
    <cofactor evidence="1">
        <name>Mg(2+)</name>
        <dbReference type="ChEBI" id="CHEBI:18420"/>
    </cofactor>
</comment>
<dbReference type="GO" id="GO:0050545">
    <property type="term" value="F:sulfopyruvate decarboxylase activity"/>
    <property type="evidence" value="ECO:0007669"/>
    <property type="project" value="TreeGrafter"/>
</dbReference>
<dbReference type="PANTHER" id="PTHR37311">
    <property type="entry name" value="2-PHOSPHOSULFOLACTATE PHOSPHATASE-RELATED"/>
    <property type="match status" value="1"/>
</dbReference>
<dbReference type="Gene3D" id="3.90.1560.10">
    <property type="entry name" value="ComB-like"/>
    <property type="match status" value="1"/>
</dbReference>
<dbReference type="EC" id="3.1.3.71" evidence="3"/>
<dbReference type="InterPro" id="IPR005238">
    <property type="entry name" value="ComB-like"/>
</dbReference>